<keyword evidence="1" id="KW-0812">Transmembrane</keyword>
<dbReference type="InterPro" id="IPR011856">
    <property type="entry name" value="tRNA_endonuc-like_dom_sf"/>
</dbReference>
<keyword evidence="1" id="KW-1133">Transmembrane helix</keyword>
<dbReference type="PANTHER" id="PTHR30015:SF6">
    <property type="entry name" value="SLL1429 PROTEIN"/>
    <property type="match status" value="1"/>
</dbReference>
<dbReference type="InterPro" id="IPR007560">
    <property type="entry name" value="Restrct_endonuc_IV_Mrr"/>
</dbReference>
<dbReference type="PANTHER" id="PTHR30015">
    <property type="entry name" value="MRR RESTRICTION SYSTEM PROTEIN"/>
    <property type="match status" value="1"/>
</dbReference>
<organism evidence="3 4">
    <name type="scientific">Paenibacillus medicaginis</name>
    <dbReference type="NCBI Taxonomy" id="1470560"/>
    <lineage>
        <taxon>Bacteria</taxon>
        <taxon>Bacillati</taxon>
        <taxon>Bacillota</taxon>
        <taxon>Bacilli</taxon>
        <taxon>Bacillales</taxon>
        <taxon>Paenibacillaceae</taxon>
        <taxon>Paenibacillus</taxon>
    </lineage>
</organism>
<keyword evidence="3" id="KW-0540">Nuclease</keyword>
<dbReference type="GO" id="GO:0004519">
    <property type="term" value="F:endonuclease activity"/>
    <property type="evidence" value="ECO:0007669"/>
    <property type="project" value="UniProtKB-KW"/>
</dbReference>
<dbReference type="Gene3D" id="3.40.1350.10">
    <property type="match status" value="1"/>
</dbReference>
<protein>
    <submittedName>
        <fullName evidence="3">Restriction endonuclease</fullName>
    </submittedName>
</protein>
<dbReference type="EMBL" id="JBHIRY010000009">
    <property type="protein sequence ID" value="MFB5761116.1"/>
    <property type="molecule type" value="Genomic_DNA"/>
</dbReference>
<keyword evidence="3" id="KW-0378">Hydrolase</keyword>
<sequence>MARRRRKSKARQAEEFIQGIVGLSMLIGFFLTFSLAKNITAAFVMAIVVFVICTLILASRRAAHKEKLRRSGIAEVDKMDGFQFERYLSYLFTSQGYNARVTKASGDFGADLILSKNGTKIVVQAKRYSKNVGIKAVQEAQAAIAHYRASEAWVVTNSDFTESAYQLAKSNKVKLINRNQLVEMMLQMKHKKVPNRKTG</sequence>
<reference evidence="3 4" key="1">
    <citation type="submission" date="2024-09" db="EMBL/GenBank/DDBJ databases">
        <title>Paenibacillus zeirhizospherea sp. nov., isolated from surface of the maize (Zea mays) roots in a horticulture field, Hungary.</title>
        <authorList>
            <person name="Marton D."/>
            <person name="Farkas M."/>
            <person name="Bedics A."/>
            <person name="Toth E."/>
            <person name="Tancsics A."/>
            <person name="Boka K."/>
            <person name="Marati G."/>
            <person name="Kriszt B."/>
            <person name="Cserhati M."/>
        </authorList>
    </citation>
    <scope>NUCLEOTIDE SEQUENCE [LARGE SCALE GENOMIC DNA]</scope>
    <source>
        <strain evidence="3 4">JCM 18446</strain>
    </source>
</reference>
<accession>A0ABV5C120</accession>
<evidence type="ECO:0000313" key="4">
    <source>
        <dbReference type="Proteomes" id="UP001580430"/>
    </source>
</evidence>
<evidence type="ECO:0000256" key="1">
    <source>
        <dbReference type="SAM" id="Phobius"/>
    </source>
</evidence>
<name>A0ABV5C120_9BACL</name>
<dbReference type="Proteomes" id="UP001580430">
    <property type="component" value="Unassembled WGS sequence"/>
</dbReference>
<feature type="transmembrane region" description="Helical" evidence="1">
    <location>
        <begin position="16"/>
        <end position="33"/>
    </location>
</feature>
<feature type="domain" description="Restriction endonuclease type IV Mrr" evidence="2">
    <location>
        <begin position="76"/>
        <end position="185"/>
    </location>
</feature>
<feature type="transmembrane region" description="Helical" evidence="1">
    <location>
        <begin position="39"/>
        <end position="59"/>
    </location>
</feature>
<evidence type="ECO:0000259" key="2">
    <source>
        <dbReference type="Pfam" id="PF04471"/>
    </source>
</evidence>
<gene>
    <name evidence="3" type="ORF">ACE5LO_12010</name>
</gene>
<dbReference type="InterPro" id="IPR052906">
    <property type="entry name" value="Type_IV_Methyl-Rstrct_Enzyme"/>
</dbReference>
<keyword evidence="3" id="KW-0255">Endonuclease</keyword>
<keyword evidence="1" id="KW-0472">Membrane</keyword>
<keyword evidence="4" id="KW-1185">Reference proteome</keyword>
<dbReference type="InterPro" id="IPR011335">
    <property type="entry name" value="Restrct_endonuc-II-like"/>
</dbReference>
<evidence type="ECO:0000313" key="3">
    <source>
        <dbReference type="EMBL" id="MFB5761116.1"/>
    </source>
</evidence>
<dbReference type="Pfam" id="PF04471">
    <property type="entry name" value="Mrr_cat"/>
    <property type="match status" value="1"/>
</dbReference>
<proteinExistence type="predicted"/>
<dbReference type="SUPFAM" id="SSF52980">
    <property type="entry name" value="Restriction endonuclease-like"/>
    <property type="match status" value="1"/>
</dbReference>
<comment type="caution">
    <text evidence="3">The sequence shown here is derived from an EMBL/GenBank/DDBJ whole genome shotgun (WGS) entry which is preliminary data.</text>
</comment>
<dbReference type="RefSeq" id="WP_375520259.1">
    <property type="nucleotide sequence ID" value="NZ_JBHIRY010000009.1"/>
</dbReference>